<organism evidence="4 5">
    <name type="scientific">Kribbella caucasensis</name>
    <dbReference type="NCBI Taxonomy" id="2512215"/>
    <lineage>
        <taxon>Bacteria</taxon>
        <taxon>Bacillati</taxon>
        <taxon>Actinomycetota</taxon>
        <taxon>Actinomycetes</taxon>
        <taxon>Propionibacteriales</taxon>
        <taxon>Kribbellaceae</taxon>
        <taxon>Kribbella</taxon>
    </lineage>
</organism>
<keyword evidence="5" id="KW-1185">Reference proteome</keyword>
<dbReference type="EMBL" id="SNWQ01000018">
    <property type="protein sequence ID" value="TDO43347.1"/>
    <property type="molecule type" value="Genomic_DNA"/>
</dbReference>
<dbReference type="InterPro" id="IPR027417">
    <property type="entry name" value="P-loop_NTPase"/>
</dbReference>
<protein>
    <submittedName>
        <fullName evidence="4">AAA ATPase-like protein</fullName>
    </submittedName>
</protein>
<keyword evidence="1" id="KW-0547">Nucleotide-binding</keyword>
<evidence type="ECO:0000259" key="3">
    <source>
        <dbReference type="SMART" id="SM00382"/>
    </source>
</evidence>
<dbReference type="OrthoDB" id="3795727at2"/>
<dbReference type="AlphaFoldDB" id="A0A4R6K3C1"/>
<accession>A0A4R6K3C1</accession>
<dbReference type="GO" id="GO:0005737">
    <property type="term" value="C:cytoplasm"/>
    <property type="evidence" value="ECO:0007669"/>
    <property type="project" value="TreeGrafter"/>
</dbReference>
<gene>
    <name evidence="4" type="ORF">EV643_11889</name>
</gene>
<name>A0A4R6K3C1_9ACTN</name>
<reference evidence="4 5" key="1">
    <citation type="submission" date="2019-03" db="EMBL/GenBank/DDBJ databases">
        <title>Genomic Encyclopedia of Type Strains, Phase III (KMG-III): the genomes of soil and plant-associated and newly described type strains.</title>
        <authorList>
            <person name="Whitman W."/>
        </authorList>
    </citation>
    <scope>NUCLEOTIDE SEQUENCE [LARGE SCALE GENOMIC DNA]</scope>
    <source>
        <strain evidence="4 5">VKM Ac-2527</strain>
    </source>
</reference>
<dbReference type="PANTHER" id="PTHR16305:SF35">
    <property type="entry name" value="TRANSCRIPTIONAL ACTIVATOR DOMAIN"/>
    <property type="match status" value="1"/>
</dbReference>
<feature type="domain" description="AAA+ ATPase" evidence="3">
    <location>
        <begin position="35"/>
        <end position="204"/>
    </location>
</feature>
<dbReference type="Proteomes" id="UP000295388">
    <property type="component" value="Unassembled WGS sequence"/>
</dbReference>
<dbReference type="GO" id="GO:0004016">
    <property type="term" value="F:adenylate cyclase activity"/>
    <property type="evidence" value="ECO:0007669"/>
    <property type="project" value="TreeGrafter"/>
</dbReference>
<dbReference type="InterPro" id="IPR041664">
    <property type="entry name" value="AAA_16"/>
</dbReference>
<keyword evidence="2" id="KW-0067">ATP-binding</keyword>
<dbReference type="Gene3D" id="3.40.50.300">
    <property type="entry name" value="P-loop containing nucleotide triphosphate hydrolases"/>
    <property type="match status" value="1"/>
</dbReference>
<sequence>MDRPELLSPHGPRMVGRARPLAELDDLLAAAISGRGRSAVILGEPGMGKTTLAEALADRAGDAGVPVVWGWCSAADMPPFWPWRTIFRELAPHHRLAEDPPADSSAGGLDGPGLLRGDAGARARLFVSVIDALRETSRDGPVVLVVEDLQWADSASLLLLRTVVDALPGLPVLLLATCRDEPLETGDEVLTVVRDLPTAVQRIRLEGLEVDEVAELVARVVGRIATDDMATTVHSRTGGNPFFVREVSRLIAAAPSTAIAGVPDGVRQVLARRLARVSQDCQRILEIAAVAGDGAELSLVAAVAGIRADTALDLLEEAAVARLLAGPPVDGRIRFAHALVREVLEASLGTVRRAALHRALAEQLEATTIDQEAAAGELARHWSVASGPDAVDRASAWALKAARAARARMGYEQAVGAYRVALRGKEIERTKVMLELGEAQMHAGDLDRARQTFAQTADLARQAGRASHLAMAALGMGTGLGGFEVPLHDELQAQLLEEALTSLPERDGGLRAAVMGRLSLAYSGSDREVERVELARSAVEMAGRVNDPCVESGALAAFCDTIAGPGHVDERFAAASRMLTVAERGHDPPCQLLARRLRVVALMERGDWTAVDAEIEAFARTSERLMLPLYAWYVPLWRGARALMSGDIGTAARYADEAEEIGRRAGSTNAALMVFTLRMWTHRTTGLIPASFAAEADAVIRSMYEAPVAMGMGASYFAAVGELDKAGAFFDRLMGRGLNAIADDCEWLEAMWHAGDAAIALDRADAAEEVARRLAPYEDLWVIDGIGGGVMGVTAHLLGRLAAFLGRTQEARRLLAHAIDAYRGCGSAPWLTKAEQDLAAVGGPPARTATAGAVEGSFRQEGRTWQLRWRDGEATVPDSKGMHDLSVLLARPGEPVHVLDLVAAVGGPLRAAAGGDTGPVLDGPARAAYKRRLTELETDIADAEGDGASQLAGRLTEERDFLVRELAAAYGLAGRARTTGDPAERARKAVAMRIATAIKAIREVHPPLARHLELAVSTGRFCVYRPEETVTWHS</sequence>
<dbReference type="RefSeq" id="WP_133803771.1">
    <property type="nucleotide sequence ID" value="NZ_SNWQ01000018.1"/>
</dbReference>
<dbReference type="SUPFAM" id="SSF52540">
    <property type="entry name" value="P-loop containing nucleoside triphosphate hydrolases"/>
    <property type="match status" value="1"/>
</dbReference>
<dbReference type="SMART" id="SM00382">
    <property type="entry name" value="AAA"/>
    <property type="match status" value="1"/>
</dbReference>
<comment type="caution">
    <text evidence="4">The sequence shown here is derived from an EMBL/GenBank/DDBJ whole genome shotgun (WGS) entry which is preliminary data.</text>
</comment>
<dbReference type="Pfam" id="PF13191">
    <property type="entry name" value="AAA_16"/>
    <property type="match status" value="1"/>
</dbReference>
<dbReference type="InterPro" id="IPR003593">
    <property type="entry name" value="AAA+_ATPase"/>
</dbReference>
<evidence type="ECO:0000256" key="1">
    <source>
        <dbReference type="ARBA" id="ARBA00022741"/>
    </source>
</evidence>
<dbReference type="GO" id="GO:0005524">
    <property type="term" value="F:ATP binding"/>
    <property type="evidence" value="ECO:0007669"/>
    <property type="project" value="UniProtKB-KW"/>
</dbReference>
<dbReference type="CDD" id="cd00009">
    <property type="entry name" value="AAA"/>
    <property type="match status" value="1"/>
</dbReference>
<evidence type="ECO:0000256" key="2">
    <source>
        <dbReference type="ARBA" id="ARBA00022840"/>
    </source>
</evidence>
<evidence type="ECO:0000313" key="5">
    <source>
        <dbReference type="Proteomes" id="UP000295388"/>
    </source>
</evidence>
<dbReference type="PANTHER" id="PTHR16305">
    <property type="entry name" value="TESTICULAR SOLUBLE ADENYLYL CYCLASE"/>
    <property type="match status" value="1"/>
</dbReference>
<evidence type="ECO:0000313" key="4">
    <source>
        <dbReference type="EMBL" id="TDO43347.1"/>
    </source>
</evidence>
<proteinExistence type="predicted"/>